<dbReference type="RefSeq" id="WP_147765519.1">
    <property type="nucleotide sequence ID" value="NZ_VRKQ01000008.1"/>
</dbReference>
<dbReference type="InterPro" id="IPR032675">
    <property type="entry name" value="LRR_dom_sf"/>
</dbReference>
<keyword evidence="1" id="KW-0812">Transmembrane</keyword>
<dbReference type="SMART" id="SM00368">
    <property type="entry name" value="LRR_RI"/>
    <property type="match status" value="2"/>
</dbReference>
<feature type="transmembrane region" description="Helical" evidence="1">
    <location>
        <begin position="84"/>
        <end position="102"/>
    </location>
</feature>
<dbReference type="SUPFAM" id="SSF52047">
    <property type="entry name" value="RNI-like"/>
    <property type="match status" value="1"/>
</dbReference>
<organism evidence="4 5">
    <name type="scientific">Seonamhaeicola maritimus</name>
    <dbReference type="NCBI Taxonomy" id="2591822"/>
    <lineage>
        <taxon>Bacteria</taxon>
        <taxon>Pseudomonadati</taxon>
        <taxon>Bacteroidota</taxon>
        <taxon>Flavobacteriia</taxon>
        <taxon>Flavobacteriales</taxon>
        <taxon>Flavobacteriaceae</taxon>
    </lineage>
</organism>
<dbReference type="OrthoDB" id="1099022at2"/>
<evidence type="ECO:0000256" key="1">
    <source>
        <dbReference type="SAM" id="Phobius"/>
    </source>
</evidence>
<evidence type="ECO:0000313" key="4">
    <source>
        <dbReference type="EMBL" id="TXG38375.1"/>
    </source>
</evidence>
<evidence type="ECO:0000259" key="3">
    <source>
        <dbReference type="Pfam" id="PF09990"/>
    </source>
</evidence>
<evidence type="ECO:0000313" key="5">
    <source>
        <dbReference type="Proteomes" id="UP000321080"/>
    </source>
</evidence>
<accession>A0A5C7GJJ5</accession>
<dbReference type="Proteomes" id="UP000321080">
    <property type="component" value="Unassembled WGS sequence"/>
</dbReference>
<reference evidence="4 5" key="1">
    <citation type="submission" date="2019-08" db="EMBL/GenBank/DDBJ databases">
        <title>Seonamhaeicola sediminis sp. nov., isolated from marine sediment.</title>
        <authorList>
            <person name="Cao W.R."/>
        </authorList>
    </citation>
    <scope>NUCLEOTIDE SEQUENCE [LARGE SCALE GENOMIC DNA]</scope>
    <source>
        <strain evidence="4 5">1505</strain>
    </source>
</reference>
<dbReference type="Gene3D" id="3.80.10.10">
    <property type="entry name" value="Ribonuclease Inhibitor"/>
    <property type="match status" value="1"/>
</dbReference>
<keyword evidence="1" id="KW-1133">Transmembrane helix</keyword>
<comment type="caution">
    <text evidence="4">The sequence shown here is derived from an EMBL/GenBank/DDBJ whole genome shotgun (WGS) entry which is preliminary data.</text>
</comment>
<feature type="transmembrane region" description="Helical" evidence="1">
    <location>
        <begin position="50"/>
        <end position="72"/>
    </location>
</feature>
<name>A0A5C7GJJ5_9FLAO</name>
<dbReference type="InterPro" id="IPR011429">
    <property type="entry name" value="Cyt_c_Planctomycete-type"/>
</dbReference>
<dbReference type="Pfam" id="PF09990">
    <property type="entry name" value="DUF2231"/>
    <property type="match status" value="1"/>
</dbReference>
<dbReference type="Pfam" id="PF13516">
    <property type="entry name" value="LRR_6"/>
    <property type="match status" value="1"/>
</dbReference>
<keyword evidence="1" id="KW-0472">Membrane</keyword>
<dbReference type="PANTHER" id="PTHR35889:SF3">
    <property type="entry name" value="F-BOX DOMAIN-CONTAINING PROTEIN"/>
    <property type="match status" value="1"/>
</dbReference>
<dbReference type="InterPro" id="IPR019251">
    <property type="entry name" value="DUF2231_TM"/>
</dbReference>
<protein>
    <submittedName>
        <fullName evidence="4">Uncharacterized protein</fullName>
    </submittedName>
</protein>
<evidence type="ECO:0000259" key="2">
    <source>
        <dbReference type="Pfam" id="PF07635"/>
    </source>
</evidence>
<feature type="transmembrane region" description="Helical" evidence="1">
    <location>
        <begin position="114"/>
        <end position="133"/>
    </location>
</feature>
<feature type="transmembrane region" description="Helical" evidence="1">
    <location>
        <begin position="17"/>
        <end position="38"/>
    </location>
</feature>
<dbReference type="EMBL" id="VRKQ01000008">
    <property type="protein sequence ID" value="TXG38375.1"/>
    <property type="molecule type" value="Genomic_DNA"/>
</dbReference>
<feature type="domain" description="DUF2231" evidence="3">
    <location>
        <begin position="14"/>
        <end position="136"/>
    </location>
</feature>
<sequence>MNETSDFVIFLGRFHPLIVHLPIGFIVLAAIMEGLSHFKKKKYNGLDKAIAITIFCGAIGAVLSVIIGLMLANQGGYIEDTLFWHQWLGIVVALISFLGWAVKKDMLRIGFLSSKKILIALIILISIVGHLGGNLTHGSDYLTAYAPGFIKKAFGPEASLVAIDIPKKPDSVKVYQHLVKPVLDAKCVSCHGDSKSSGNLLLNSQEGILEGGDEGHAIAIGKPLESELFVRSTLPQSSKKFMPPKGDPLTFSELKLIEWWIKEGASFEDAITAYEIPEDVKQLLLRDFGIDTKEKPYFETIEVGALSDNVLQELTQAGWKVSHLADGHHMLDVNSKTDDLSNEQFQTLLKAQEQITWLDLNRTNIKDNMLNSVGQLTNLTRLNLSNTTITDAGVAHLKPLVHLEVLNLYGTPITDKSLEVIHNLSGLKRLYLWQTQVTSEGVKTLKEQLPDVEVIGVGSDNPETT</sequence>
<dbReference type="InterPro" id="IPR001611">
    <property type="entry name" value="Leu-rich_rpt"/>
</dbReference>
<gene>
    <name evidence="4" type="ORF">FUA22_00385</name>
</gene>
<dbReference type="PANTHER" id="PTHR35889">
    <property type="entry name" value="CYCLOINULO-OLIGOSACCHARIDE FRUCTANOTRANSFERASE-RELATED"/>
    <property type="match status" value="1"/>
</dbReference>
<proteinExistence type="predicted"/>
<dbReference type="AlphaFoldDB" id="A0A5C7GJJ5"/>
<feature type="domain" description="Cytochrome C Planctomycete-type" evidence="2">
    <location>
        <begin position="187"/>
        <end position="246"/>
    </location>
</feature>
<keyword evidence="5" id="KW-1185">Reference proteome</keyword>
<dbReference type="Pfam" id="PF07635">
    <property type="entry name" value="PSCyt1"/>
    <property type="match status" value="1"/>
</dbReference>